<dbReference type="Proteomes" id="UP000006882">
    <property type="component" value="Chromosome G7"/>
</dbReference>
<keyword evidence="5" id="KW-0238">DNA-binding</keyword>
<dbReference type="Pfam" id="PF00400">
    <property type="entry name" value="WD40"/>
    <property type="match status" value="2"/>
</dbReference>
<evidence type="ECO:0000256" key="3">
    <source>
        <dbReference type="ARBA" id="ARBA00022737"/>
    </source>
</evidence>
<evidence type="ECO:0000256" key="1">
    <source>
        <dbReference type="ARBA" id="ARBA00005434"/>
    </source>
</evidence>
<feature type="region of interest" description="Disordered" evidence="7">
    <location>
        <begin position="34"/>
        <end position="113"/>
    </location>
</feature>
<evidence type="ECO:0000256" key="2">
    <source>
        <dbReference type="ARBA" id="ARBA00022574"/>
    </source>
</evidence>
<accession>A0A251NIW9</accession>
<dbReference type="EMBL" id="CM007657">
    <property type="protein sequence ID" value="ONH98619.1"/>
    <property type="molecule type" value="Genomic_DNA"/>
</dbReference>
<sequence>MASPELTDYERKRLENIRRNDQMMASLKLHSIAAQVSASTKRPRAETKSYKVCPKKQPKTQTPIVIRRSLRTRGLPPDAKGLSDDAIESMVRNSKSPSPSKASPRDLGPLSMRDAYSGASDRALIEALLGIANNPQLSASVKGEIGRFEVSKVENSSGACEGIGGLTSGLIKKEENEIENGLKLEPLTEGIDGITCGLIKKEESEVDSGLKLESLTLNSENIARVVPGRITNIFTSCYDGFIRLMDAEKEVFDLVYSSEETIYSICQQSKDPKCLYFAEGHGGLSVWDERTGNFSNQWPLHEDRINSINFNSENSNVMTTSSTDGTACIWDLRSINANKLKTLRTVGHKRAVHSAFFSPSGRSLVTTSIDNTVGISSGVNFEDISMIYHDNRTGRWISSFRAIWGWDDEYVFIGNMKRGVDVISPVERRTVFTLQSPHMSAIPCRFDVHPFKVGMLAGATSGGQVYIWTLGC</sequence>
<dbReference type="InterPro" id="IPR036322">
    <property type="entry name" value="WD40_repeat_dom_sf"/>
</dbReference>
<gene>
    <name evidence="8" type="ORF">PRUPE_7G257900</name>
</gene>
<evidence type="ECO:0000256" key="5">
    <source>
        <dbReference type="ARBA" id="ARBA00023125"/>
    </source>
</evidence>
<dbReference type="AlphaFoldDB" id="A0A251NIW9"/>
<dbReference type="InterPro" id="IPR019775">
    <property type="entry name" value="WD40_repeat_CS"/>
</dbReference>
<evidence type="ECO:0000256" key="4">
    <source>
        <dbReference type="ARBA" id="ARBA00022763"/>
    </source>
</evidence>
<dbReference type="Gene3D" id="2.130.10.10">
    <property type="entry name" value="YVTN repeat-like/Quinoprotein amine dehydrogenase"/>
    <property type="match status" value="1"/>
</dbReference>
<dbReference type="SMART" id="SM00320">
    <property type="entry name" value="WD40"/>
    <property type="match status" value="3"/>
</dbReference>
<keyword evidence="9" id="KW-1185">Reference proteome</keyword>
<evidence type="ECO:0000313" key="8">
    <source>
        <dbReference type="EMBL" id="ONH98619.1"/>
    </source>
</evidence>
<keyword evidence="2 6" id="KW-0853">WD repeat</keyword>
<dbReference type="InterPro" id="IPR050853">
    <property type="entry name" value="WD_repeat_DNA-damage-binding"/>
</dbReference>
<comment type="similarity">
    <text evidence="1">Belongs to the WD repeat DDB2/WDR76 family.</text>
</comment>
<feature type="repeat" description="WD" evidence="6">
    <location>
        <begin position="298"/>
        <end position="340"/>
    </location>
</feature>
<dbReference type="PROSITE" id="PS50082">
    <property type="entry name" value="WD_REPEATS_2"/>
    <property type="match status" value="1"/>
</dbReference>
<reference evidence="8 9" key="1">
    <citation type="journal article" date="2013" name="Nat. Genet.">
        <title>The high-quality draft genome of peach (Prunus persica) identifies unique patterns of genetic diversity, domestication and genome evolution.</title>
        <authorList>
            <consortium name="International Peach Genome Initiative"/>
            <person name="Verde I."/>
            <person name="Abbott A.G."/>
            <person name="Scalabrin S."/>
            <person name="Jung S."/>
            <person name="Shu S."/>
            <person name="Marroni F."/>
            <person name="Zhebentyayeva T."/>
            <person name="Dettori M.T."/>
            <person name="Grimwood J."/>
            <person name="Cattonaro F."/>
            <person name="Zuccolo A."/>
            <person name="Rossini L."/>
            <person name="Jenkins J."/>
            <person name="Vendramin E."/>
            <person name="Meisel L.A."/>
            <person name="Decroocq V."/>
            <person name="Sosinski B."/>
            <person name="Prochnik S."/>
            <person name="Mitros T."/>
            <person name="Policriti A."/>
            <person name="Cipriani G."/>
            <person name="Dondini L."/>
            <person name="Ficklin S."/>
            <person name="Goodstein D.M."/>
            <person name="Xuan P."/>
            <person name="Del Fabbro C."/>
            <person name="Aramini V."/>
            <person name="Copetti D."/>
            <person name="Gonzalez S."/>
            <person name="Horner D.S."/>
            <person name="Falchi R."/>
            <person name="Lucas S."/>
            <person name="Mica E."/>
            <person name="Maldonado J."/>
            <person name="Lazzari B."/>
            <person name="Bielenberg D."/>
            <person name="Pirona R."/>
            <person name="Miculan M."/>
            <person name="Barakat A."/>
            <person name="Testolin R."/>
            <person name="Stella A."/>
            <person name="Tartarini S."/>
            <person name="Tonutti P."/>
            <person name="Arus P."/>
            <person name="Orellana A."/>
            <person name="Wells C."/>
            <person name="Main D."/>
            <person name="Vizzotto G."/>
            <person name="Silva H."/>
            <person name="Salamini F."/>
            <person name="Schmutz J."/>
            <person name="Morgante M."/>
            <person name="Rokhsar D.S."/>
        </authorList>
    </citation>
    <scope>NUCLEOTIDE SEQUENCE [LARGE SCALE GENOMIC DNA]</scope>
    <source>
        <strain evidence="9">cv. Nemared</strain>
    </source>
</reference>
<dbReference type="Gramene" id="ONH98619">
    <property type="protein sequence ID" value="ONH98619"/>
    <property type="gene ID" value="PRUPE_7G257900"/>
</dbReference>
<proteinExistence type="inferred from homology"/>
<dbReference type="PANTHER" id="PTHR14773:SF0">
    <property type="entry name" value="WD REPEAT-CONTAINING PROTEIN 76"/>
    <property type="match status" value="1"/>
</dbReference>
<organism evidence="8 9">
    <name type="scientific">Prunus persica</name>
    <name type="common">Peach</name>
    <name type="synonym">Amygdalus persica</name>
    <dbReference type="NCBI Taxonomy" id="3760"/>
    <lineage>
        <taxon>Eukaryota</taxon>
        <taxon>Viridiplantae</taxon>
        <taxon>Streptophyta</taxon>
        <taxon>Embryophyta</taxon>
        <taxon>Tracheophyta</taxon>
        <taxon>Spermatophyta</taxon>
        <taxon>Magnoliopsida</taxon>
        <taxon>eudicotyledons</taxon>
        <taxon>Gunneridae</taxon>
        <taxon>Pentapetalae</taxon>
        <taxon>rosids</taxon>
        <taxon>fabids</taxon>
        <taxon>Rosales</taxon>
        <taxon>Rosaceae</taxon>
        <taxon>Amygdaloideae</taxon>
        <taxon>Amygdaleae</taxon>
        <taxon>Prunus</taxon>
    </lineage>
</organism>
<evidence type="ECO:0000313" key="9">
    <source>
        <dbReference type="Proteomes" id="UP000006882"/>
    </source>
</evidence>
<dbReference type="PROSITE" id="PS50294">
    <property type="entry name" value="WD_REPEATS_REGION"/>
    <property type="match status" value="1"/>
</dbReference>
<evidence type="ECO:0000256" key="6">
    <source>
        <dbReference type="PROSITE-ProRule" id="PRU00221"/>
    </source>
</evidence>
<dbReference type="GO" id="GO:0006974">
    <property type="term" value="P:DNA damage response"/>
    <property type="evidence" value="ECO:0007669"/>
    <property type="project" value="UniProtKB-KW"/>
</dbReference>
<evidence type="ECO:0000256" key="7">
    <source>
        <dbReference type="SAM" id="MobiDB-lite"/>
    </source>
</evidence>
<dbReference type="PANTHER" id="PTHR14773">
    <property type="entry name" value="WD REPEAT-CONTAINING PROTEIN 76"/>
    <property type="match status" value="1"/>
</dbReference>
<dbReference type="SUPFAM" id="SSF50978">
    <property type="entry name" value="WD40 repeat-like"/>
    <property type="match status" value="1"/>
</dbReference>
<name>A0A251NIW9_PRUPE</name>
<dbReference type="InterPro" id="IPR001680">
    <property type="entry name" value="WD40_rpt"/>
</dbReference>
<dbReference type="PROSITE" id="PS00678">
    <property type="entry name" value="WD_REPEATS_1"/>
    <property type="match status" value="1"/>
</dbReference>
<dbReference type="InterPro" id="IPR015943">
    <property type="entry name" value="WD40/YVTN_repeat-like_dom_sf"/>
</dbReference>
<keyword evidence="4" id="KW-0227">DNA damage</keyword>
<keyword evidence="3" id="KW-0677">Repeat</keyword>
<protein>
    <submittedName>
        <fullName evidence="8">Uncharacterized protein</fullName>
    </submittedName>
</protein>
<dbReference type="GO" id="GO:0003677">
    <property type="term" value="F:DNA binding"/>
    <property type="evidence" value="ECO:0007669"/>
    <property type="project" value="UniProtKB-KW"/>
</dbReference>